<dbReference type="InterPro" id="IPR036890">
    <property type="entry name" value="HATPase_C_sf"/>
</dbReference>
<dbReference type="Proteomes" id="UP001174909">
    <property type="component" value="Unassembled WGS sequence"/>
</dbReference>
<dbReference type="SUPFAM" id="SSF55874">
    <property type="entry name" value="ATPase domain of HSP90 chaperone/DNA topoisomerase II/histidine kinase"/>
    <property type="match status" value="1"/>
</dbReference>
<dbReference type="AlphaFoldDB" id="A0AA35REE8"/>
<evidence type="ECO:0000256" key="4">
    <source>
        <dbReference type="ARBA" id="ARBA00022679"/>
    </source>
</evidence>
<dbReference type="GO" id="GO:0004673">
    <property type="term" value="F:protein histidine kinase activity"/>
    <property type="evidence" value="ECO:0007669"/>
    <property type="project" value="UniProtKB-EC"/>
</dbReference>
<dbReference type="PRINTS" id="PR00344">
    <property type="entry name" value="BCTRLSENSOR"/>
</dbReference>
<evidence type="ECO:0000259" key="7">
    <source>
        <dbReference type="PROSITE" id="PS50109"/>
    </source>
</evidence>
<dbReference type="SMART" id="SM00387">
    <property type="entry name" value="HATPase_c"/>
    <property type="match status" value="1"/>
</dbReference>
<dbReference type="PROSITE" id="PS50109">
    <property type="entry name" value="HIS_KIN"/>
    <property type="match status" value="1"/>
</dbReference>
<evidence type="ECO:0000256" key="1">
    <source>
        <dbReference type="ARBA" id="ARBA00000085"/>
    </source>
</evidence>
<dbReference type="EMBL" id="CASHTH010000931">
    <property type="protein sequence ID" value="CAI8009198.1"/>
    <property type="molecule type" value="Genomic_DNA"/>
</dbReference>
<dbReference type="InterPro" id="IPR005467">
    <property type="entry name" value="His_kinase_dom"/>
</dbReference>
<dbReference type="PANTHER" id="PTHR43711">
    <property type="entry name" value="TWO-COMPONENT HISTIDINE KINASE"/>
    <property type="match status" value="1"/>
</dbReference>
<protein>
    <recommendedName>
        <fullName evidence="2">histidine kinase</fullName>
        <ecNumber evidence="2">2.7.13.3</ecNumber>
    </recommendedName>
</protein>
<dbReference type="Pfam" id="PF02518">
    <property type="entry name" value="HATPase_c"/>
    <property type="match status" value="1"/>
</dbReference>
<evidence type="ECO:0000313" key="9">
    <source>
        <dbReference type="Proteomes" id="UP001174909"/>
    </source>
</evidence>
<accession>A0AA35REE8</accession>
<proteinExistence type="predicted"/>
<keyword evidence="3" id="KW-0597">Phosphoprotein</keyword>
<dbReference type="EC" id="2.7.13.3" evidence="2"/>
<keyword evidence="9" id="KW-1185">Reference proteome</keyword>
<keyword evidence="6" id="KW-0902">Two-component regulatory system</keyword>
<dbReference type="InterPro" id="IPR004358">
    <property type="entry name" value="Sig_transdc_His_kin-like_C"/>
</dbReference>
<dbReference type="InterPro" id="IPR050736">
    <property type="entry name" value="Sensor_HK_Regulatory"/>
</dbReference>
<dbReference type="CDD" id="cd00075">
    <property type="entry name" value="HATPase"/>
    <property type="match status" value="1"/>
</dbReference>
<dbReference type="FunFam" id="3.30.565.10:FF:000006">
    <property type="entry name" value="Sensor histidine kinase WalK"/>
    <property type="match status" value="1"/>
</dbReference>
<gene>
    <name evidence="8" type="ORF">GBAR_LOCUS6217</name>
</gene>
<evidence type="ECO:0000256" key="6">
    <source>
        <dbReference type="ARBA" id="ARBA00023012"/>
    </source>
</evidence>
<comment type="catalytic activity">
    <reaction evidence="1">
        <text>ATP + protein L-histidine = ADP + protein N-phospho-L-histidine.</text>
        <dbReference type="EC" id="2.7.13.3"/>
    </reaction>
</comment>
<dbReference type="PANTHER" id="PTHR43711:SF1">
    <property type="entry name" value="HISTIDINE KINASE 1"/>
    <property type="match status" value="1"/>
</dbReference>
<evidence type="ECO:0000256" key="5">
    <source>
        <dbReference type="ARBA" id="ARBA00022777"/>
    </source>
</evidence>
<evidence type="ECO:0000313" key="8">
    <source>
        <dbReference type="EMBL" id="CAI8009198.1"/>
    </source>
</evidence>
<name>A0AA35REE8_GEOBA</name>
<keyword evidence="5 8" id="KW-0418">Kinase</keyword>
<evidence type="ECO:0000256" key="3">
    <source>
        <dbReference type="ARBA" id="ARBA00022553"/>
    </source>
</evidence>
<evidence type="ECO:0000256" key="2">
    <source>
        <dbReference type="ARBA" id="ARBA00012438"/>
    </source>
</evidence>
<dbReference type="InterPro" id="IPR003594">
    <property type="entry name" value="HATPase_dom"/>
</dbReference>
<organism evidence="8 9">
    <name type="scientific">Geodia barretti</name>
    <name type="common">Barrett's horny sponge</name>
    <dbReference type="NCBI Taxonomy" id="519541"/>
    <lineage>
        <taxon>Eukaryota</taxon>
        <taxon>Metazoa</taxon>
        <taxon>Porifera</taxon>
        <taxon>Demospongiae</taxon>
        <taxon>Heteroscleromorpha</taxon>
        <taxon>Tetractinellida</taxon>
        <taxon>Astrophorina</taxon>
        <taxon>Geodiidae</taxon>
        <taxon>Geodia</taxon>
    </lineage>
</organism>
<feature type="domain" description="Histidine kinase" evidence="7">
    <location>
        <begin position="1"/>
        <end position="126"/>
    </location>
</feature>
<dbReference type="Gene3D" id="3.30.565.10">
    <property type="entry name" value="Histidine kinase-like ATPase, C-terminal domain"/>
    <property type="match status" value="1"/>
</dbReference>
<comment type="caution">
    <text evidence="8">The sequence shown here is derived from an EMBL/GenBank/DDBJ whole genome shotgun (WGS) entry which is preliminary data.</text>
</comment>
<keyword evidence="4" id="KW-0808">Transferase</keyword>
<sequence>MVLDIPGDLTEAALDRTRISQVVGNLLENAIVNTPEGGVVTVTAETGRSAVTISVSDTGPGITPEDAERVFDRFYRVDPSRSRATGGAGLGLTIARQLIESHGGAIWVDGATGQGSTFIFTLPLNRDSE</sequence>
<dbReference type="GO" id="GO:0000160">
    <property type="term" value="P:phosphorelay signal transduction system"/>
    <property type="evidence" value="ECO:0007669"/>
    <property type="project" value="UniProtKB-KW"/>
</dbReference>
<reference evidence="8" key="1">
    <citation type="submission" date="2023-03" db="EMBL/GenBank/DDBJ databases">
        <authorList>
            <person name="Steffen K."/>
            <person name="Cardenas P."/>
        </authorList>
    </citation>
    <scope>NUCLEOTIDE SEQUENCE</scope>
</reference>